<dbReference type="Gene3D" id="2.60.34.10">
    <property type="entry name" value="Substrate Binding Domain Of DNAk, Chain A, domain 1"/>
    <property type="match status" value="1"/>
</dbReference>
<proteinExistence type="predicted"/>
<keyword evidence="1" id="KW-0547">Nucleotide-binding</keyword>
<dbReference type="EMBL" id="JABWDY010014710">
    <property type="protein sequence ID" value="KAF5197430.1"/>
    <property type="molecule type" value="Genomic_DNA"/>
</dbReference>
<dbReference type="Proteomes" id="UP000554482">
    <property type="component" value="Unassembled WGS sequence"/>
</dbReference>
<dbReference type="GO" id="GO:0005524">
    <property type="term" value="F:ATP binding"/>
    <property type="evidence" value="ECO:0007669"/>
    <property type="project" value="UniProtKB-KW"/>
</dbReference>
<evidence type="ECO:0000256" key="2">
    <source>
        <dbReference type="ARBA" id="ARBA00022840"/>
    </source>
</evidence>
<dbReference type="AlphaFoldDB" id="A0A7J6WLF4"/>
<protein>
    <submittedName>
        <fullName evidence="3">Chaperone protein dnak</fullName>
    </submittedName>
</protein>
<keyword evidence="2" id="KW-0067">ATP-binding</keyword>
<evidence type="ECO:0000313" key="3">
    <source>
        <dbReference type="EMBL" id="KAF5197430.1"/>
    </source>
</evidence>
<keyword evidence="4" id="KW-1185">Reference proteome</keyword>
<dbReference type="InterPro" id="IPR043129">
    <property type="entry name" value="ATPase_NBD"/>
</dbReference>
<dbReference type="SUPFAM" id="SSF100920">
    <property type="entry name" value="Heat shock protein 70kD (HSP70), peptide-binding domain"/>
    <property type="match status" value="1"/>
</dbReference>
<feature type="non-terminal residue" evidence="3">
    <location>
        <position position="192"/>
    </location>
</feature>
<reference evidence="3 4" key="1">
    <citation type="submission" date="2020-06" db="EMBL/GenBank/DDBJ databases">
        <title>Transcriptomic and genomic resources for Thalictrum thalictroides and T. hernandezii: Facilitating candidate gene discovery in an emerging model plant lineage.</title>
        <authorList>
            <person name="Arias T."/>
            <person name="Riano-Pachon D.M."/>
            <person name="Di Stilio V.S."/>
        </authorList>
    </citation>
    <scope>NUCLEOTIDE SEQUENCE [LARGE SCALE GENOMIC DNA]</scope>
    <source>
        <strain evidence="4">cv. WT478/WT964</strain>
        <tissue evidence="3">Leaves</tissue>
    </source>
</reference>
<dbReference type="GO" id="GO:0140662">
    <property type="term" value="F:ATP-dependent protein folding chaperone"/>
    <property type="evidence" value="ECO:0007669"/>
    <property type="project" value="InterPro"/>
</dbReference>
<name>A0A7J6WLF4_THATH</name>
<comment type="caution">
    <text evidence="3">The sequence shown here is derived from an EMBL/GenBank/DDBJ whole genome shotgun (WGS) entry which is preliminary data.</text>
</comment>
<dbReference type="Pfam" id="PF00012">
    <property type="entry name" value="HSP70"/>
    <property type="match status" value="2"/>
</dbReference>
<dbReference type="InterPro" id="IPR029047">
    <property type="entry name" value="HSP70_peptide-bd_sf"/>
</dbReference>
<dbReference type="InterPro" id="IPR013126">
    <property type="entry name" value="Hsp_70_fam"/>
</dbReference>
<dbReference type="OrthoDB" id="1894852at2759"/>
<dbReference type="SUPFAM" id="SSF53067">
    <property type="entry name" value="Actin-like ATPase domain"/>
    <property type="match status" value="1"/>
</dbReference>
<dbReference type="FunFam" id="3.90.640.10:FF:000003">
    <property type="entry name" value="Molecular chaperone DnaK"/>
    <property type="match status" value="1"/>
</dbReference>
<organism evidence="3 4">
    <name type="scientific">Thalictrum thalictroides</name>
    <name type="common">Rue-anemone</name>
    <name type="synonym">Anemone thalictroides</name>
    <dbReference type="NCBI Taxonomy" id="46969"/>
    <lineage>
        <taxon>Eukaryota</taxon>
        <taxon>Viridiplantae</taxon>
        <taxon>Streptophyta</taxon>
        <taxon>Embryophyta</taxon>
        <taxon>Tracheophyta</taxon>
        <taxon>Spermatophyta</taxon>
        <taxon>Magnoliopsida</taxon>
        <taxon>Ranunculales</taxon>
        <taxon>Ranunculaceae</taxon>
        <taxon>Thalictroideae</taxon>
        <taxon>Thalictrum</taxon>
    </lineage>
</organism>
<dbReference type="Gene3D" id="3.30.420.40">
    <property type="match status" value="1"/>
</dbReference>
<dbReference type="PANTHER" id="PTHR19375">
    <property type="entry name" value="HEAT SHOCK PROTEIN 70KDA"/>
    <property type="match status" value="1"/>
</dbReference>
<sequence>RIVDWIALSFKRDEGIDLWKDTQALQRLFEAAEKAKMELSSLTQANISLPFITSTADGPKHIETTLTRAEFEELCSDLFDRLKIPVENSLKEAEILYKDLDEVILVGGSTRESDFVRDNKFLGSFRLNGTGKKQEITVTVANTLPIAEVERMANEAEKYAEEDKEKRDAIDTKNQAKFCCLPDGEAVPAVGR</sequence>
<evidence type="ECO:0000313" key="4">
    <source>
        <dbReference type="Proteomes" id="UP000554482"/>
    </source>
</evidence>
<gene>
    <name evidence="3" type="ORF">FRX31_012984</name>
</gene>
<evidence type="ECO:0000256" key="1">
    <source>
        <dbReference type="ARBA" id="ARBA00022741"/>
    </source>
</evidence>
<dbReference type="Gene3D" id="3.90.640.10">
    <property type="entry name" value="Actin, Chain A, domain 4"/>
    <property type="match status" value="1"/>
</dbReference>
<accession>A0A7J6WLF4</accession>